<protein>
    <recommendedName>
        <fullName evidence="10">G-protein coupled receptors family 1 profile domain-containing protein</fullName>
    </recommendedName>
</protein>
<evidence type="ECO:0000256" key="3">
    <source>
        <dbReference type="ARBA" id="ARBA00022989"/>
    </source>
</evidence>
<feature type="transmembrane region" description="Helical" evidence="9">
    <location>
        <begin position="128"/>
        <end position="148"/>
    </location>
</feature>
<dbReference type="Gene3D" id="1.20.1070.10">
    <property type="entry name" value="Rhodopsin 7-helix transmembrane proteins"/>
    <property type="match status" value="1"/>
</dbReference>
<dbReference type="GO" id="GO:0007200">
    <property type="term" value="P:phospholipase C-activating G protein-coupled receptor signaling pathway"/>
    <property type="evidence" value="ECO:0007669"/>
    <property type="project" value="TreeGrafter"/>
</dbReference>
<feature type="transmembrane region" description="Helical" evidence="9">
    <location>
        <begin position="222"/>
        <end position="245"/>
    </location>
</feature>
<evidence type="ECO:0000256" key="9">
    <source>
        <dbReference type="SAM" id="Phobius"/>
    </source>
</evidence>
<evidence type="ECO:0000313" key="12">
    <source>
        <dbReference type="Proteomes" id="UP000261540"/>
    </source>
</evidence>
<dbReference type="InterPro" id="IPR000276">
    <property type="entry name" value="GPCR_Rhodpsn"/>
</dbReference>
<name>A0A3B3RV11_9TELE</name>
<keyword evidence="7" id="KW-0325">Glycoprotein</keyword>
<comment type="subcellular location">
    <subcellularLocation>
        <location evidence="1">Membrane</location>
        <topology evidence="1">Multi-pass membrane protein</topology>
    </subcellularLocation>
</comment>
<dbReference type="Proteomes" id="UP000261540">
    <property type="component" value="Unplaced"/>
</dbReference>
<evidence type="ECO:0000256" key="2">
    <source>
        <dbReference type="ARBA" id="ARBA00022692"/>
    </source>
</evidence>
<evidence type="ECO:0000259" key="10">
    <source>
        <dbReference type="PROSITE" id="PS50262"/>
    </source>
</evidence>
<dbReference type="PANTHER" id="PTHR24232:SF90">
    <property type="entry name" value="LYSOPHOSPHATIDIC ACID RECEPTOR 5B"/>
    <property type="match status" value="1"/>
</dbReference>
<reference evidence="11" key="1">
    <citation type="submission" date="2025-08" db="UniProtKB">
        <authorList>
            <consortium name="Ensembl"/>
        </authorList>
    </citation>
    <scope>IDENTIFICATION</scope>
</reference>
<feature type="transmembrane region" description="Helical" evidence="9">
    <location>
        <begin position="50"/>
        <end position="69"/>
    </location>
</feature>
<feature type="transmembrane region" description="Helical" evidence="9">
    <location>
        <begin position="180"/>
        <end position="201"/>
    </location>
</feature>
<dbReference type="GO" id="GO:0070915">
    <property type="term" value="F:lysophosphatidic acid receptor activity"/>
    <property type="evidence" value="ECO:0007669"/>
    <property type="project" value="TreeGrafter"/>
</dbReference>
<feature type="transmembrane region" description="Helical" evidence="9">
    <location>
        <begin position="89"/>
        <end position="107"/>
    </location>
</feature>
<dbReference type="PRINTS" id="PR00237">
    <property type="entry name" value="GPCRRHODOPSN"/>
</dbReference>
<keyword evidence="3 9" id="KW-1133">Transmembrane helix</keyword>
<reference evidence="11" key="2">
    <citation type="submission" date="2025-09" db="UniProtKB">
        <authorList>
            <consortium name="Ensembl"/>
        </authorList>
    </citation>
    <scope>IDENTIFICATION</scope>
</reference>
<keyword evidence="5 9" id="KW-0472">Membrane</keyword>
<keyword evidence="6" id="KW-0675">Receptor</keyword>
<feature type="transmembrane region" description="Helical" evidence="9">
    <location>
        <begin position="257"/>
        <end position="277"/>
    </location>
</feature>
<dbReference type="GO" id="GO:0035025">
    <property type="term" value="P:positive regulation of Rho protein signal transduction"/>
    <property type="evidence" value="ECO:0007669"/>
    <property type="project" value="TreeGrafter"/>
</dbReference>
<dbReference type="GO" id="GO:0005886">
    <property type="term" value="C:plasma membrane"/>
    <property type="evidence" value="ECO:0007669"/>
    <property type="project" value="TreeGrafter"/>
</dbReference>
<keyword evidence="4" id="KW-0297">G-protein coupled receptor</keyword>
<dbReference type="PROSITE" id="PS50262">
    <property type="entry name" value="G_PROTEIN_RECEP_F1_2"/>
    <property type="match status" value="1"/>
</dbReference>
<evidence type="ECO:0000256" key="8">
    <source>
        <dbReference type="ARBA" id="ARBA00023224"/>
    </source>
</evidence>
<keyword evidence="12" id="KW-1185">Reference proteome</keyword>
<dbReference type="Pfam" id="PF00001">
    <property type="entry name" value="7tm_1"/>
    <property type="match status" value="1"/>
</dbReference>
<evidence type="ECO:0000256" key="6">
    <source>
        <dbReference type="ARBA" id="ARBA00023170"/>
    </source>
</evidence>
<feature type="transmembrane region" description="Helical" evidence="9">
    <location>
        <begin position="16"/>
        <end position="38"/>
    </location>
</feature>
<sequence>MNGTHNVTYQNSTPLAVAYSFVVLLGLPLNALSLWILVCRHGLRAANTIIMANLAVSDLLLILSLPLRIVLHIKPSETLMKIPCQLMTYFFRANILSSSFFITFISVDRMLALVYPLRSRVVRSPRTSGIACGAVWLLAMTYSISHVFRLKSFYTCIPTITWNKLGDFNTTIENELSPPFFALTLSVCLPLLFIVNVISTARVVWSLNNRQMDLAGYSVKRVMLIFLVNVLIFALFLPFIVMLLWNLNQLNLELLEVTLCLSTFNCCLDPLVYYFALDGFWERKKNLDGAHHIRTSITDLRKQT</sequence>
<dbReference type="Ensembl" id="ENSPKIT00000003010.1">
    <property type="protein sequence ID" value="ENSPKIP00000022349.1"/>
    <property type="gene ID" value="ENSPKIG00000006389.1"/>
</dbReference>
<dbReference type="InterPro" id="IPR017452">
    <property type="entry name" value="GPCR_Rhodpsn_7TM"/>
</dbReference>
<dbReference type="STRING" id="1676925.ENSPKIP00000022349"/>
<evidence type="ECO:0000256" key="1">
    <source>
        <dbReference type="ARBA" id="ARBA00004141"/>
    </source>
</evidence>
<feature type="domain" description="G-protein coupled receptors family 1 profile" evidence="10">
    <location>
        <begin position="29"/>
        <end position="273"/>
    </location>
</feature>
<dbReference type="GeneTree" id="ENSGT01040000240444"/>
<dbReference type="AlphaFoldDB" id="A0A3B3RV11"/>
<organism evidence="11 12">
    <name type="scientific">Paramormyrops kingsleyae</name>
    <dbReference type="NCBI Taxonomy" id="1676925"/>
    <lineage>
        <taxon>Eukaryota</taxon>
        <taxon>Metazoa</taxon>
        <taxon>Chordata</taxon>
        <taxon>Craniata</taxon>
        <taxon>Vertebrata</taxon>
        <taxon>Euteleostomi</taxon>
        <taxon>Actinopterygii</taxon>
        <taxon>Neopterygii</taxon>
        <taxon>Teleostei</taxon>
        <taxon>Osteoglossocephala</taxon>
        <taxon>Osteoglossomorpha</taxon>
        <taxon>Osteoglossiformes</taxon>
        <taxon>Mormyridae</taxon>
        <taxon>Paramormyrops</taxon>
    </lineage>
</organism>
<evidence type="ECO:0000256" key="4">
    <source>
        <dbReference type="ARBA" id="ARBA00023040"/>
    </source>
</evidence>
<evidence type="ECO:0000256" key="5">
    <source>
        <dbReference type="ARBA" id="ARBA00023136"/>
    </source>
</evidence>
<accession>A0A3B3RV11</accession>
<dbReference type="PANTHER" id="PTHR24232">
    <property type="entry name" value="G-PROTEIN COUPLED RECEPTOR"/>
    <property type="match status" value="1"/>
</dbReference>
<dbReference type="SUPFAM" id="SSF81321">
    <property type="entry name" value="Family A G protein-coupled receptor-like"/>
    <property type="match status" value="1"/>
</dbReference>
<evidence type="ECO:0000313" key="11">
    <source>
        <dbReference type="Ensembl" id="ENSPKIP00000022349.1"/>
    </source>
</evidence>
<evidence type="ECO:0000256" key="7">
    <source>
        <dbReference type="ARBA" id="ARBA00023180"/>
    </source>
</evidence>
<keyword evidence="8" id="KW-0807">Transducer</keyword>
<keyword evidence="2 9" id="KW-0812">Transmembrane</keyword>
<proteinExistence type="predicted"/>